<dbReference type="Pfam" id="PF01734">
    <property type="entry name" value="Patatin"/>
    <property type="match status" value="1"/>
</dbReference>
<evidence type="ECO:0000259" key="16">
    <source>
        <dbReference type="PROSITE" id="PS50042"/>
    </source>
</evidence>
<protein>
    <recommendedName>
        <fullName evidence="4 14">Lysophospholipase NTE1</fullName>
        <ecNumber evidence="3 14">3.1.1.5</ecNumber>
    </recommendedName>
    <alternativeName>
        <fullName evidence="14">Intracellular phospholipase B</fullName>
    </alternativeName>
</protein>
<feature type="region of interest" description="Disordered" evidence="15">
    <location>
        <begin position="670"/>
        <end position="712"/>
    </location>
</feature>
<comment type="catalytic activity">
    <reaction evidence="14">
        <text>a 1-acyl-sn-glycero-3-phosphocholine + H2O = sn-glycerol 3-phosphocholine + a fatty acid + H(+)</text>
        <dbReference type="Rhea" id="RHEA:15177"/>
        <dbReference type="ChEBI" id="CHEBI:15377"/>
        <dbReference type="ChEBI" id="CHEBI:15378"/>
        <dbReference type="ChEBI" id="CHEBI:16870"/>
        <dbReference type="ChEBI" id="CHEBI:28868"/>
        <dbReference type="ChEBI" id="CHEBI:58168"/>
        <dbReference type="EC" id="3.1.1.5"/>
    </reaction>
</comment>
<evidence type="ECO:0000256" key="6">
    <source>
        <dbReference type="ARBA" id="ARBA00022737"/>
    </source>
</evidence>
<feature type="active site" description="Proton acceptor" evidence="13">
    <location>
        <position position="1286"/>
    </location>
</feature>
<evidence type="ECO:0000256" key="3">
    <source>
        <dbReference type="ARBA" id="ARBA00013274"/>
    </source>
</evidence>
<dbReference type="PROSITE" id="PS51635">
    <property type="entry name" value="PNPLA"/>
    <property type="match status" value="1"/>
</dbReference>
<evidence type="ECO:0000259" key="17">
    <source>
        <dbReference type="PROSITE" id="PS51635"/>
    </source>
</evidence>
<evidence type="ECO:0000256" key="14">
    <source>
        <dbReference type="RuleBase" id="RU362043"/>
    </source>
</evidence>
<evidence type="ECO:0000313" key="19">
    <source>
        <dbReference type="Proteomes" id="UP000813824"/>
    </source>
</evidence>
<evidence type="ECO:0000256" key="15">
    <source>
        <dbReference type="SAM" id="MobiDB-lite"/>
    </source>
</evidence>
<feature type="domain" description="Cyclic nucleotide-binding" evidence="16">
    <location>
        <begin position="637"/>
        <end position="755"/>
    </location>
</feature>
<feature type="region of interest" description="Disordered" evidence="15">
    <location>
        <begin position="520"/>
        <end position="541"/>
    </location>
</feature>
<dbReference type="GO" id="GO:0016042">
    <property type="term" value="P:lipid catabolic process"/>
    <property type="evidence" value="ECO:0007669"/>
    <property type="project" value="UniProtKB-UniRule"/>
</dbReference>
<feature type="compositionally biased region" description="Basic and acidic residues" evidence="15">
    <location>
        <begin position="693"/>
        <end position="708"/>
    </location>
</feature>
<name>A0A8K0XRL0_9AGAR</name>
<feature type="region of interest" description="Disordered" evidence="15">
    <location>
        <begin position="227"/>
        <end position="334"/>
    </location>
</feature>
<dbReference type="InterPro" id="IPR050301">
    <property type="entry name" value="NTE"/>
</dbReference>
<keyword evidence="8 14" id="KW-0256">Endoplasmic reticulum</keyword>
<dbReference type="InterPro" id="IPR000595">
    <property type="entry name" value="cNMP-bd_dom"/>
</dbReference>
<keyword evidence="9 13" id="KW-0442">Lipid degradation</keyword>
<dbReference type="Proteomes" id="UP000813824">
    <property type="component" value="Unassembled WGS sequence"/>
</dbReference>
<dbReference type="GO" id="GO:0046470">
    <property type="term" value="P:phosphatidylcholine metabolic process"/>
    <property type="evidence" value="ECO:0007669"/>
    <property type="project" value="InterPro"/>
</dbReference>
<comment type="subcellular location">
    <subcellularLocation>
        <location evidence="1 14">Endoplasmic reticulum membrane</location>
    </subcellularLocation>
</comment>
<evidence type="ECO:0000256" key="13">
    <source>
        <dbReference type="PROSITE-ProRule" id="PRU01161"/>
    </source>
</evidence>
<dbReference type="Gene3D" id="3.40.1090.10">
    <property type="entry name" value="Cytosolic phospholipase A2 catalytic domain"/>
    <property type="match status" value="2"/>
</dbReference>
<dbReference type="OrthoDB" id="421051at2759"/>
<feature type="compositionally biased region" description="Basic and acidic residues" evidence="15">
    <location>
        <begin position="236"/>
        <end position="258"/>
    </location>
</feature>
<accession>A0A8K0XRL0</accession>
<sequence>MAGSVDDRHPLILLLSAVFWVFLWLLSWAKSLAAFATISVPRFIYSVLSYSMTLTLNFWSFAIIFVLSLVALNYWIRFRYLNKYMDLKEPPLLKADAEGLHPDVNTPEQQPAFHNYLDEFLQAVRVFGFLEKPVFHELARHLQTRRLVAGDSLSLDQDKSFYCVVDGTVQLFAPTGQPSMEGQSGSWEGEDMNGYQLLNEVGTGGTLSSLFTILSLFTENVKISWKDGETPEDTESEHTYHAASERPPARTRARRSDSDVSQLSLNIDATSPRGRGRGRGESVSSSGSTIHASDVGSPPARDSSPTGFSFLTTSSGRVRNARRPPPVETRGAGHYGVVARATEDSTLAVIPAEAFKRLTKKFPKATAHIVQVILTRFSRVTFNAAHNYLGLTSEVLRTEKAINDIACHPLPPSFYAGGGLKHLRQRFDGVSSGSDNDSDYFSYTSSRNSSHISLNRQPSDSETVIHLTDSPTSFRHPTPTPFKGTSSRQMVQAGDLHSSAGGHPSDAYRPMYRSRSSFFTPKSSSMELGDDSQGIKATSSGDDFDLRDAVMSCIAKSIGLIQPPLSGGESVEASPAFPPSEGGGDRFGNGLFKSSFGSLSLLELADDASSSVTGSSASVTTDGYMSGLDNEVEILFFPAGSILAKAGETNSGLFYVIEGFLDILLPASESETKRARPPPHRSTAKSKQPSSNLRDESPQVPRRDDKSRKPLFTVKPGGIAGYLASLCNTPSYVDIQAKTDTYVGFLPHHALERLLEKRPIVLLTLAKRLISLLSPLVLHIDGSLDWVQVNAGQVLWRPGDDSDSFYIVINGRLRTINDKEGGGVDIIAEYGQGDTVGELDVITSSTRSNTLHAIRDTELIKMPQTLFNAISSRNPRTTAQLLRMIASRVKDEADSSARGVPSEVQRSNINLKTVAILPATRSVPVDAFGRKLHAALEGVGAPTSYLNQSSVSNHLGRHAFTRMGKLKAAGWLAEQEQKYRIVLYVADSTVNSAWTQTCIRQADCVMVIGMGDDPSLGEYERLLLSMKTTARKELVLLHPDRSVVPGSTREWLKNRPWIHRHLHVELPGLHVPVQRPIPHVQDPAAVTALKNLKDRVQSEIQRYRGGATGPRTARSAHSNDFARLARRLCGKTIGLVLGGGGARGISHLGVIRALEEYGIPIDHVAGTSIGAFVGGLYAREGDLISTAGRTKQFSGRMGNIWRTLSDVTYPLVAYTTGHEFNRSIYKAFYDLHIEDMWLPFFCNSTNINTSTMDIHETGYAWRYIRASMTLVGLLPPICDNGHMLVDGGYIDNLPVSPMMSMGASAVIASDVGSIDDNSPRNFGDSVSGWWLLLNRFNPFSNAKGAPAITEIQSRLAYVSSVNTLEEAKVARGCLYMPMPVQQYGTLQFSKFEEIQKDGYHAAMEFLEKWDEEGLLPSPYIGDKAMPRVGVSRGRSARRNSI</sequence>
<dbReference type="FunFam" id="3.40.1090.10:FF:000007">
    <property type="entry name" value="Lysophospholipase NTE1"/>
    <property type="match status" value="1"/>
</dbReference>
<feature type="region of interest" description="Disordered" evidence="15">
    <location>
        <begin position="565"/>
        <end position="584"/>
    </location>
</feature>
<feature type="compositionally biased region" description="Basic residues" evidence="15">
    <location>
        <begin position="675"/>
        <end position="684"/>
    </location>
</feature>
<gene>
    <name evidence="18" type="ORF">BXZ70DRAFT_890078</name>
</gene>
<evidence type="ECO:0000313" key="18">
    <source>
        <dbReference type="EMBL" id="KAH8102392.1"/>
    </source>
</evidence>
<dbReference type="Gene3D" id="2.60.120.10">
    <property type="entry name" value="Jelly Rolls"/>
    <property type="match status" value="3"/>
</dbReference>
<evidence type="ECO:0000256" key="12">
    <source>
        <dbReference type="ARBA" id="ARBA00023136"/>
    </source>
</evidence>
<dbReference type="InterPro" id="IPR002641">
    <property type="entry name" value="PNPLA_dom"/>
</dbReference>
<keyword evidence="6" id="KW-0677">Repeat</keyword>
<dbReference type="Pfam" id="PF24179">
    <property type="entry name" value="NTE_Ploop"/>
    <property type="match status" value="1"/>
</dbReference>
<dbReference type="Pfam" id="PF00027">
    <property type="entry name" value="cNMP_binding"/>
    <property type="match status" value="1"/>
</dbReference>
<dbReference type="SUPFAM" id="SSF51206">
    <property type="entry name" value="cAMP-binding domain-like"/>
    <property type="match status" value="3"/>
</dbReference>
<comment type="similarity">
    <text evidence="2 14">Belongs to the NTE family.</text>
</comment>
<evidence type="ECO:0000256" key="11">
    <source>
        <dbReference type="ARBA" id="ARBA00023098"/>
    </source>
</evidence>
<dbReference type="GO" id="GO:0004622">
    <property type="term" value="F:phosphatidylcholine lysophospholipase activity"/>
    <property type="evidence" value="ECO:0007669"/>
    <property type="project" value="UniProtKB-EC"/>
</dbReference>
<dbReference type="GO" id="GO:0005789">
    <property type="term" value="C:endoplasmic reticulum membrane"/>
    <property type="evidence" value="ECO:0007669"/>
    <property type="project" value="UniProtKB-SubCell"/>
</dbReference>
<proteinExistence type="inferred from homology"/>
<dbReference type="PANTHER" id="PTHR14226:SF29">
    <property type="entry name" value="NEUROPATHY TARGET ESTERASE SWS"/>
    <property type="match status" value="1"/>
</dbReference>
<dbReference type="EMBL" id="JAEVFJ010000009">
    <property type="protein sequence ID" value="KAH8102392.1"/>
    <property type="molecule type" value="Genomic_DNA"/>
</dbReference>
<reference evidence="18" key="1">
    <citation type="journal article" date="2021" name="New Phytol.">
        <title>Evolutionary innovations through gain and loss of genes in the ectomycorrhizal Boletales.</title>
        <authorList>
            <person name="Wu G."/>
            <person name="Miyauchi S."/>
            <person name="Morin E."/>
            <person name="Kuo A."/>
            <person name="Drula E."/>
            <person name="Varga T."/>
            <person name="Kohler A."/>
            <person name="Feng B."/>
            <person name="Cao Y."/>
            <person name="Lipzen A."/>
            <person name="Daum C."/>
            <person name="Hundley H."/>
            <person name="Pangilinan J."/>
            <person name="Johnson J."/>
            <person name="Barry K."/>
            <person name="LaButti K."/>
            <person name="Ng V."/>
            <person name="Ahrendt S."/>
            <person name="Min B."/>
            <person name="Choi I.G."/>
            <person name="Park H."/>
            <person name="Plett J.M."/>
            <person name="Magnuson J."/>
            <person name="Spatafora J.W."/>
            <person name="Nagy L.G."/>
            <person name="Henrissat B."/>
            <person name="Grigoriev I.V."/>
            <person name="Yang Z.L."/>
            <person name="Xu J."/>
            <person name="Martin F.M."/>
        </authorList>
    </citation>
    <scope>NUCLEOTIDE SEQUENCE</scope>
    <source>
        <strain evidence="18">KKN 215</strain>
    </source>
</reference>
<evidence type="ECO:0000256" key="10">
    <source>
        <dbReference type="ARBA" id="ARBA00022989"/>
    </source>
</evidence>
<feature type="compositionally biased region" description="Polar residues" evidence="15">
    <location>
        <begin position="259"/>
        <end position="269"/>
    </location>
</feature>
<feature type="short sequence motif" description="DGA/G" evidence="13">
    <location>
        <begin position="1286"/>
        <end position="1288"/>
    </location>
</feature>
<feature type="compositionally biased region" description="Polar residues" evidence="15">
    <location>
        <begin position="303"/>
        <end position="317"/>
    </location>
</feature>
<comment type="caution">
    <text evidence="18">The sequence shown here is derived from an EMBL/GenBank/DDBJ whole genome shotgun (WGS) entry which is preliminary data.</text>
</comment>
<dbReference type="CDD" id="cd00038">
    <property type="entry name" value="CAP_ED"/>
    <property type="match status" value="2"/>
</dbReference>
<feature type="short sequence motif" description="GXGXXG" evidence="13">
    <location>
        <begin position="1139"/>
        <end position="1144"/>
    </location>
</feature>
<organism evidence="18 19">
    <name type="scientific">Cristinia sonorae</name>
    <dbReference type="NCBI Taxonomy" id="1940300"/>
    <lineage>
        <taxon>Eukaryota</taxon>
        <taxon>Fungi</taxon>
        <taxon>Dikarya</taxon>
        <taxon>Basidiomycota</taxon>
        <taxon>Agaricomycotina</taxon>
        <taxon>Agaricomycetes</taxon>
        <taxon>Agaricomycetidae</taxon>
        <taxon>Agaricales</taxon>
        <taxon>Pleurotineae</taxon>
        <taxon>Stephanosporaceae</taxon>
        <taxon>Cristinia</taxon>
    </lineage>
</organism>
<keyword evidence="10 14" id="KW-1133">Transmembrane helix</keyword>
<dbReference type="EC" id="3.1.1.5" evidence="3 14"/>
<feature type="active site" description="Nucleophile" evidence="13">
    <location>
        <position position="1168"/>
    </location>
</feature>
<keyword evidence="11 13" id="KW-0443">Lipid metabolism</keyword>
<dbReference type="InterPro" id="IPR001423">
    <property type="entry name" value="LysoPLipase_patatin_CS"/>
</dbReference>
<dbReference type="PANTHER" id="PTHR14226">
    <property type="entry name" value="NEUROPATHY TARGET ESTERASE/SWISS CHEESE D.MELANOGASTER"/>
    <property type="match status" value="1"/>
</dbReference>
<keyword evidence="19" id="KW-1185">Reference proteome</keyword>
<dbReference type="InterPro" id="IPR016035">
    <property type="entry name" value="Acyl_Trfase/lysoPLipase"/>
</dbReference>
<dbReference type="InterPro" id="IPR018490">
    <property type="entry name" value="cNMP-bd_dom_sf"/>
</dbReference>
<dbReference type="SMART" id="SM00100">
    <property type="entry name" value="cNMP"/>
    <property type="match status" value="2"/>
</dbReference>
<keyword evidence="5 14" id="KW-0812">Transmembrane</keyword>
<evidence type="ECO:0000256" key="2">
    <source>
        <dbReference type="ARBA" id="ARBA00006636"/>
    </source>
</evidence>
<feature type="domain" description="PNPLA" evidence="17">
    <location>
        <begin position="1135"/>
        <end position="1299"/>
    </location>
</feature>
<keyword evidence="7 13" id="KW-0378">Hydrolase</keyword>
<evidence type="ECO:0000256" key="8">
    <source>
        <dbReference type="ARBA" id="ARBA00022824"/>
    </source>
</evidence>
<evidence type="ECO:0000256" key="4">
    <source>
        <dbReference type="ARBA" id="ARBA00018317"/>
    </source>
</evidence>
<comment type="function">
    <text evidence="14">Intracellular phospholipase B that catalyzes the double deacylation of phosphatidylcholine (PC) to glycerophosphocholine (GroPCho). Plays an important role in membrane lipid homeostasis.</text>
</comment>
<dbReference type="PROSITE" id="PS01237">
    <property type="entry name" value="UPF0028"/>
    <property type="match status" value="1"/>
</dbReference>
<dbReference type="SUPFAM" id="SSF52151">
    <property type="entry name" value="FabD/lysophospholipase-like"/>
    <property type="match status" value="1"/>
</dbReference>
<feature type="short sequence motif" description="GXSXG" evidence="13">
    <location>
        <begin position="1166"/>
        <end position="1170"/>
    </location>
</feature>
<dbReference type="PROSITE" id="PS50042">
    <property type="entry name" value="CNMP_BINDING_3"/>
    <property type="match status" value="2"/>
</dbReference>
<feature type="domain" description="Cyclic nucleotide-binding" evidence="16">
    <location>
        <begin position="768"/>
        <end position="870"/>
    </location>
</feature>
<keyword evidence="12 14" id="KW-0472">Membrane</keyword>
<evidence type="ECO:0000256" key="7">
    <source>
        <dbReference type="ARBA" id="ARBA00022801"/>
    </source>
</evidence>
<evidence type="ECO:0000256" key="5">
    <source>
        <dbReference type="ARBA" id="ARBA00022692"/>
    </source>
</evidence>
<feature type="transmembrane region" description="Helical" evidence="14">
    <location>
        <begin position="57"/>
        <end position="76"/>
    </location>
</feature>
<evidence type="ECO:0000256" key="1">
    <source>
        <dbReference type="ARBA" id="ARBA00004586"/>
    </source>
</evidence>
<evidence type="ECO:0000256" key="9">
    <source>
        <dbReference type="ARBA" id="ARBA00022963"/>
    </source>
</evidence>
<dbReference type="InterPro" id="IPR056556">
    <property type="entry name" value="NTE1_P-loop_dom"/>
</dbReference>
<dbReference type="InterPro" id="IPR014710">
    <property type="entry name" value="RmlC-like_jellyroll"/>
</dbReference>